<dbReference type="InterPro" id="IPR016162">
    <property type="entry name" value="Ald_DH_N"/>
</dbReference>
<dbReference type="InterPro" id="IPR016160">
    <property type="entry name" value="Ald_DH_CS_CYS"/>
</dbReference>
<sequence length="532" mass="55858">MGSIVEEGWIHGTSPLDGAPLSSVRVTAAEDIAGVAHAARRAQAAWARRPVAERARVLAEAGRRLLGSADEIAQALHRELGKPMADAYGVDLGSTPEVFRYYTTRGEAFLGAEAVAFNPVMFPRKRARVERLPHGVVGLITPWNYPVSVAVHNLVPALLAGNAVVLKPSEHAARTGAALAGALREALPEALLGLVQGGAEAGAALVAEVDHVVFIGGVAGGRAVARAAADRLIPAQIELGGKDAAIVLRDADLERAAHGVAWAGFVNAGQSCAGIERVVVEAEVFEAFVERLVAVAERLRAGDDGGAPGTVEIGPMVTEAQMARVEAHVRAAVAAGARVRCGGARRGNFYLPTVLTGVDPSLDLLREETFGPVLPVIAVPDAVAAVRAANESVYGLTGSVWTRDVARGEALARELRVGVATVNNHMFTGAAPQAVWTGRGRSGYGVQNGPEALRAMTRPRLVAVDESTASRELWWFPYDRAFVELARGMVRSRGASSGLDRLSSVGRMVRGAARRWIGARAASRARHAWGRG</sequence>
<dbReference type="RefSeq" id="WP_129577488.1">
    <property type="nucleotide sequence ID" value="NZ_CP012672.1"/>
</dbReference>
<dbReference type="InterPro" id="IPR015590">
    <property type="entry name" value="Aldehyde_DH_dom"/>
</dbReference>
<dbReference type="PANTHER" id="PTHR11699">
    <property type="entry name" value="ALDEHYDE DEHYDROGENASE-RELATED"/>
    <property type="match status" value="1"/>
</dbReference>
<dbReference type="GO" id="GO:0009013">
    <property type="term" value="F:succinate-semialdehyde dehydrogenase [NAD(P)+] activity"/>
    <property type="evidence" value="ECO:0007669"/>
    <property type="project" value="UniProtKB-EC"/>
</dbReference>
<dbReference type="FunFam" id="3.40.309.10:FF:000009">
    <property type="entry name" value="Aldehyde dehydrogenase A"/>
    <property type="match status" value="1"/>
</dbReference>
<evidence type="ECO:0000313" key="7">
    <source>
        <dbReference type="Proteomes" id="UP000295497"/>
    </source>
</evidence>
<dbReference type="Gene3D" id="3.40.605.10">
    <property type="entry name" value="Aldehyde Dehydrogenase, Chain A, domain 1"/>
    <property type="match status" value="1"/>
</dbReference>
<dbReference type="InterPro" id="IPR029510">
    <property type="entry name" value="Ald_DH_CS_GLU"/>
</dbReference>
<evidence type="ECO:0000256" key="1">
    <source>
        <dbReference type="ARBA" id="ARBA00009986"/>
    </source>
</evidence>
<feature type="domain" description="Aldehyde dehydrogenase" evidence="5">
    <location>
        <begin position="11"/>
        <end position="460"/>
    </location>
</feature>
<evidence type="ECO:0000259" key="5">
    <source>
        <dbReference type="Pfam" id="PF00171"/>
    </source>
</evidence>
<dbReference type="InterPro" id="IPR016161">
    <property type="entry name" value="Ald_DH/histidinol_DH"/>
</dbReference>
<proteinExistence type="inferred from homology"/>
<dbReference type="PROSITE" id="PS00687">
    <property type="entry name" value="ALDEHYDE_DEHYDR_GLU"/>
    <property type="match status" value="1"/>
</dbReference>
<comment type="similarity">
    <text evidence="1 4">Belongs to the aldehyde dehydrogenase family.</text>
</comment>
<gene>
    <name evidence="6" type="primary">gabD</name>
    <name evidence="6" type="ORF">SOCE836_064210</name>
</gene>
<keyword evidence="2 4" id="KW-0560">Oxidoreductase</keyword>
<evidence type="ECO:0000256" key="3">
    <source>
        <dbReference type="PROSITE-ProRule" id="PRU10007"/>
    </source>
</evidence>
<organism evidence="6 7">
    <name type="scientific">Sorangium cellulosum</name>
    <name type="common">Polyangium cellulosum</name>
    <dbReference type="NCBI Taxonomy" id="56"/>
    <lineage>
        <taxon>Bacteria</taxon>
        <taxon>Pseudomonadati</taxon>
        <taxon>Myxococcota</taxon>
        <taxon>Polyangia</taxon>
        <taxon>Polyangiales</taxon>
        <taxon>Polyangiaceae</taxon>
        <taxon>Sorangium</taxon>
    </lineage>
</organism>
<dbReference type="EMBL" id="CP012672">
    <property type="protein sequence ID" value="AUX34250.1"/>
    <property type="molecule type" value="Genomic_DNA"/>
</dbReference>
<dbReference type="Gene3D" id="3.40.309.10">
    <property type="entry name" value="Aldehyde Dehydrogenase, Chain A, domain 2"/>
    <property type="match status" value="1"/>
</dbReference>
<evidence type="ECO:0000256" key="2">
    <source>
        <dbReference type="ARBA" id="ARBA00023002"/>
    </source>
</evidence>
<dbReference type="PROSITE" id="PS00070">
    <property type="entry name" value="ALDEHYDE_DEHYDR_CYS"/>
    <property type="match status" value="1"/>
</dbReference>
<dbReference type="Proteomes" id="UP000295497">
    <property type="component" value="Chromosome"/>
</dbReference>
<evidence type="ECO:0000256" key="4">
    <source>
        <dbReference type="RuleBase" id="RU003345"/>
    </source>
</evidence>
<reference evidence="6 7" key="1">
    <citation type="submission" date="2015-09" db="EMBL/GenBank/DDBJ databases">
        <title>Sorangium comparison.</title>
        <authorList>
            <person name="Zaburannyi N."/>
            <person name="Bunk B."/>
            <person name="Overmann J."/>
            <person name="Mueller R."/>
        </authorList>
    </citation>
    <scope>NUCLEOTIDE SEQUENCE [LARGE SCALE GENOMIC DNA]</scope>
    <source>
        <strain evidence="6 7">So ce836</strain>
    </source>
</reference>
<feature type="active site" evidence="3">
    <location>
        <position position="238"/>
    </location>
</feature>
<accession>A0A4P2QV14</accession>
<dbReference type="EC" id="1.2.1.16" evidence="6"/>
<name>A0A4P2QV14_SORCE</name>
<evidence type="ECO:0000313" key="6">
    <source>
        <dbReference type="EMBL" id="AUX34250.1"/>
    </source>
</evidence>
<dbReference type="InterPro" id="IPR016163">
    <property type="entry name" value="Ald_DH_C"/>
</dbReference>
<dbReference type="SUPFAM" id="SSF53720">
    <property type="entry name" value="ALDH-like"/>
    <property type="match status" value="1"/>
</dbReference>
<dbReference type="AlphaFoldDB" id="A0A4P2QV14"/>
<dbReference type="Pfam" id="PF00171">
    <property type="entry name" value="Aldedh"/>
    <property type="match status" value="1"/>
</dbReference>
<protein>
    <submittedName>
        <fullName evidence="6">Succinate-semialdehyde dehydrogenase</fullName>
        <ecNumber evidence="6">1.2.1.16</ecNumber>
    </submittedName>
</protein>